<dbReference type="GO" id="GO:0000149">
    <property type="term" value="F:SNARE binding"/>
    <property type="evidence" value="ECO:0007669"/>
    <property type="project" value="TreeGrafter"/>
</dbReference>
<evidence type="ECO:0008006" key="6">
    <source>
        <dbReference type="Google" id="ProtNLM"/>
    </source>
</evidence>
<reference evidence="4" key="1">
    <citation type="journal article" date="2023" name="GigaByte">
        <title>Genome assembly of the bearded iris, Iris pallida Lam.</title>
        <authorList>
            <person name="Bruccoleri R.E."/>
            <person name="Oakeley E.J."/>
            <person name="Faust A.M.E."/>
            <person name="Altorfer M."/>
            <person name="Dessus-Babus S."/>
            <person name="Burckhardt D."/>
            <person name="Oertli M."/>
            <person name="Naumann U."/>
            <person name="Petersen F."/>
            <person name="Wong J."/>
        </authorList>
    </citation>
    <scope>NUCLEOTIDE SEQUENCE</scope>
    <source>
        <strain evidence="4">GSM-AAB239-AS_SAM_17_03QT</strain>
    </source>
</reference>
<dbReference type="GO" id="GO:0032991">
    <property type="term" value="C:protein-containing complex"/>
    <property type="evidence" value="ECO:0007669"/>
    <property type="project" value="UniProtKB-ARBA"/>
</dbReference>
<organism evidence="4 5">
    <name type="scientific">Iris pallida</name>
    <name type="common">Sweet iris</name>
    <dbReference type="NCBI Taxonomy" id="29817"/>
    <lineage>
        <taxon>Eukaryota</taxon>
        <taxon>Viridiplantae</taxon>
        <taxon>Streptophyta</taxon>
        <taxon>Embryophyta</taxon>
        <taxon>Tracheophyta</taxon>
        <taxon>Spermatophyta</taxon>
        <taxon>Magnoliopsida</taxon>
        <taxon>Liliopsida</taxon>
        <taxon>Asparagales</taxon>
        <taxon>Iridaceae</taxon>
        <taxon>Iridoideae</taxon>
        <taxon>Irideae</taxon>
        <taxon>Iris</taxon>
    </lineage>
</organism>
<evidence type="ECO:0000313" key="5">
    <source>
        <dbReference type="Proteomes" id="UP001140949"/>
    </source>
</evidence>
<name>A0AAX6HTU1_IRIPA</name>
<evidence type="ECO:0000313" key="3">
    <source>
        <dbReference type="EMBL" id="KAJ6806165.1"/>
    </source>
</evidence>
<accession>A0AAX6HTU1</accession>
<evidence type="ECO:0000256" key="1">
    <source>
        <dbReference type="ARBA" id="ARBA00023054"/>
    </source>
</evidence>
<dbReference type="PANTHER" id="PTHR15157">
    <property type="entry name" value="UV RADIATION RESISTANCE-ASSOCIATED GENE PROTEIN"/>
    <property type="match status" value="1"/>
</dbReference>
<dbReference type="Proteomes" id="UP001140949">
    <property type="component" value="Unassembled WGS sequence"/>
</dbReference>
<dbReference type="GO" id="GO:0000323">
    <property type="term" value="C:lytic vacuole"/>
    <property type="evidence" value="ECO:0007669"/>
    <property type="project" value="TreeGrafter"/>
</dbReference>
<gene>
    <name evidence="3" type="ORF">M6B38_176245</name>
    <name evidence="4" type="ORF">M6B38_292010</name>
</gene>
<dbReference type="GO" id="GO:0035493">
    <property type="term" value="P:SNARE complex assembly"/>
    <property type="evidence" value="ECO:0007669"/>
    <property type="project" value="TreeGrafter"/>
</dbReference>
<keyword evidence="1 2" id="KW-0175">Coiled coil</keyword>
<evidence type="ECO:0000256" key="2">
    <source>
        <dbReference type="SAM" id="Coils"/>
    </source>
</evidence>
<dbReference type="GO" id="GO:0005768">
    <property type="term" value="C:endosome"/>
    <property type="evidence" value="ECO:0007669"/>
    <property type="project" value="TreeGrafter"/>
</dbReference>
<sequence length="482" mass="53880">MARKSPTSISSSCAICSGSNLASICASCVNYRLNEYNSSLRASRRVSVSLYQKIERKLEAKKKRDEQVEWRVIQNEKIAKLKARLRFLEEQLLRDKAEVAEGSAVLKVKSESLDSAFSALRKHRVELLEKFYRNLNCSQNLGLMVITSELLHKQSVVIQQISKFFPMRRVISDGDIKDGLSGSYDQICNARLPRGLDPHSVPSEELSVSLGYMVQLLDFVVPKLAAPALHNSGFAGSCSRIWQRDSYWNPCPSSRSKEYPLFIPRRHFCSSGEETSWSDKSYCNFGVASVNSERKPHLDSGGSSSFNYSSASPHSMETHKDLQKGISLLKKSVACITAYCYNSLCLDVPPEASTFDGFAKLLATLSSSREMRLVHSLKMSSPRSDTQGQRLSRSLWNVNTAVSSSSLVESTHTVIMPSTRDNLLSSSDASFLYSPEMGDYSKPENLVEGWDIVEHPTFPPPPSQVENVEHWTRAMFIDATKK</sequence>
<protein>
    <recommendedName>
        <fullName evidence="6">UV radiation resistance protein/autophagy-related protein 14</fullName>
    </recommendedName>
</protein>
<keyword evidence="5" id="KW-1185">Reference proteome</keyword>
<feature type="coiled-coil region" evidence="2">
    <location>
        <begin position="71"/>
        <end position="98"/>
    </location>
</feature>
<comment type="caution">
    <text evidence="4">The sequence shown here is derived from an EMBL/GenBank/DDBJ whole genome shotgun (WGS) entry which is preliminary data.</text>
</comment>
<proteinExistence type="predicted"/>
<dbReference type="InterPro" id="IPR018791">
    <property type="entry name" value="UV_resistance/autophagy_Atg14"/>
</dbReference>
<dbReference type="EMBL" id="JANAVB010034820">
    <property type="protein sequence ID" value="KAJ6806165.1"/>
    <property type="molecule type" value="Genomic_DNA"/>
</dbReference>
<evidence type="ECO:0000313" key="4">
    <source>
        <dbReference type="EMBL" id="KAJ6844322.1"/>
    </source>
</evidence>
<dbReference type="Pfam" id="PF10186">
    <property type="entry name" value="ATG14"/>
    <property type="match status" value="1"/>
</dbReference>
<dbReference type="PANTHER" id="PTHR15157:SF5">
    <property type="entry name" value="UV RADIATION RESISTANCE-ASSOCIATED GENE PROTEIN"/>
    <property type="match status" value="1"/>
</dbReference>
<dbReference type="EMBL" id="JANAVB010006599">
    <property type="protein sequence ID" value="KAJ6844322.1"/>
    <property type="molecule type" value="Genomic_DNA"/>
</dbReference>
<reference evidence="4" key="2">
    <citation type="submission" date="2023-04" db="EMBL/GenBank/DDBJ databases">
        <authorList>
            <person name="Bruccoleri R.E."/>
            <person name="Oakeley E.J."/>
            <person name="Faust A.-M."/>
            <person name="Dessus-Babus S."/>
            <person name="Altorfer M."/>
            <person name="Burckhardt D."/>
            <person name="Oertli M."/>
            <person name="Naumann U."/>
            <person name="Petersen F."/>
            <person name="Wong J."/>
        </authorList>
    </citation>
    <scope>NUCLEOTIDE SEQUENCE</scope>
    <source>
        <strain evidence="4">GSM-AAB239-AS_SAM_17_03QT</strain>
        <tissue evidence="4">Leaf</tissue>
    </source>
</reference>
<dbReference type="AlphaFoldDB" id="A0AAX6HTU1"/>